<keyword evidence="1" id="KW-0175">Coiled coil</keyword>
<evidence type="ECO:0000313" key="2">
    <source>
        <dbReference type="EMBL" id="GAI27231.1"/>
    </source>
</evidence>
<proteinExistence type="predicted"/>
<name>X1NAL0_9ZZZZ</name>
<feature type="coiled-coil region" evidence="1">
    <location>
        <begin position="10"/>
        <end position="54"/>
    </location>
</feature>
<dbReference type="EMBL" id="BARV01019105">
    <property type="protein sequence ID" value="GAI27231.1"/>
    <property type="molecule type" value="Genomic_DNA"/>
</dbReference>
<evidence type="ECO:0000256" key="1">
    <source>
        <dbReference type="SAM" id="Coils"/>
    </source>
</evidence>
<accession>X1NAL0</accession>
<reference evidence="2" key="1">
    <citation type="journal article" date="2014" name="Front. Microbiol.">
        <title>High frequency of phylogenetically diverse reductive dehalogenase-homologous genes in deep subseafloor sedimentary metagenomes.</title>
        <authorList>
            <person name="Kawai M."/>
            <person name="Futagami T."/>
            <person name="Toyoda A."/>
            <person name="Takaki Y."/>
            <person name="Nishi S."/>
            <person name="Hori S."/>
            <person name="Arai W."/>
            <person name="Tsubouchi T."/>
            <person name="Morono Y."/>
            <person name="Uchiyama I."/>
            <person name="Ito T."/>
            <person name="Fujiyama A."/>
            <person name="Inagaki F."/>
            <person name="Takami H."/>
        </authorList>
    </citation>
    <scope>NUCLEOTIDE SEQUENCE</scope>
    <source>
        <strain evidence="2">Expedition CK06-06</strain>
    </source>
</reference>
<organism evidence="2">
    <name type="scientific">marine sediment metagenome</name>
    <dbReference type="NCBI Taxonomy" id="412755"/>
    <lineage>
        <taxon>unclassified sequences</taxon>
        <taxon>metagenomes</taxon>
        <taxon>ecological metagenomes</taxon>
    </lineage>
</organism>
<comment type="caution">
    <text evidence="2">The sequence shown here is derived from an EMBL/GenBank/DDBJ whole genome shotgun (WGS) entry which is preliminary data.</text>
</comment>
<sequence>MAEPELAAQIAEAEKAIVIAEAEIKKAKDAGVDVTDLEKELEDQKEALRKLKEAYA</sequence>
<protein>
    <submittedName>
        <fullName evidence="2">Uncharacterized protein</fullName>
    </submittedName>
</protein>
<dbReference type="AlphaFoldDB" id="X1NAL0"/>
<gene>
    <name evidence="2" type="ORF">S06H3_32170</name>
</gene>